<evidence type="ECO:0000313" key="1">
    <source>
        <dbReference type="EMBL" id="KAF3493054.1"/>
    </source>
</evidence>
<dbReference type="EMBL" id="QGKV02002055">
    <property type="protein sequence ID" value="KAF3493054.1"/>
    <property type="molecule type" value="Genomic_DNA"/>
</dbReference>
<evidence type="ECO:0000313" key="2">
    <source>
        <dbReference type="Proteomes" id="UP000266723"/>
    </source>
</evidence>
<protein>
    <submittedName>
        <fullName evidence="1">Uncharacterized protein</fullName>
    </submittedName>
</protein>
<gene>
    <name evidence="1" type="ORF">DY000_02052512</name>
</gene>
<keyword evidence="2" id="KW-1185">Reference proteome</keyword>
<sequence length="118" mass="13563">MVADLLHPQSNEWDLEKIRLHLLHYEEKIRFLIPIFSDWFSAQVHRVALPPLGIISSPLAPWLLWNLWTARNKLVFEGKAFQVEDIISKAVAEARAWEDANLGKKKVQQKGPPGNSRS</sequence>
<dbReference type="Proteomes" id="UP000266723">
    <property type="component" value="Unassembled WGS sequence"/>
</dbReference>
<accession>A0ABQ7A5V5</accession>
<comment type="caution">
    <text evidence="1">The sequence shown here is derived from an EMBL/GenBank/DDBJ whole genome shotgun (WGS) entry which is preliminary data.</text>
</comment>
<reference evidence="1 2" key="1">
    <citation type="journal article" date="2020" name="BMC Genomics">
        <title>Intraspecific diversification of the crop wild relative Brassica cretica Lam. using demographic model selection.</title>
        <authorList>
            <person name="Kioukis A."/>
            <person name="Michalopoulou V.A."/>
            <person name="Briers L."/>
            <person name="Pirintsos S."/>
            <person name="Studholme D.J."/>
            <person name="Pavlidis P."/>
            <person name="Sarris P.F."/>
        </authorList>
    </citation>
    <scope>NUCLEOTIDE SEQUENCE [LARGE SCALE GENOMIC DNA]</scope>
    <source>
        <strain evidence="2">cv. PFS-1207/04</strain>
    </source>
</reference>
<organism evidence="1 2">
    <name type="scientific">Brassica cretica</name>
    <name type="common">Mustard</name>
    <dbReference type="NCBI Taxonomy" id="69181"/>
    <lineage>
        <taxon>Eukaryota</taxon>
        <taxon>Viridiplantae</taxon>
        <taxon>Streptophyta</taxon>
        <taxon>Embryophyta</taxon>
        <taxon>Tracheophyta</taxon>
        <taxon>Spermatophyta</taxon>
        <taxon>Magnoliopsida</taxon>
        <taxon>eudicotyledons</taxon>
        <taxon>Gunneridae</taxon>
        <taxon>Pentapetalae</taxon>
        <taxon>rosids</taxon>
        <taxon>malvids</taxon>
        <taxon>Brassicales</taxon>
        <taxon>Brassicaceae</taxon>
        <taxon>Brassiceae</taxon>
        <taxon>Brassica</taxon>
    </lineage>
</organism>
<proteinExistence type="predicted"/>
<name>A0ABQ7A5V5_BRACR</name>